<feature type="compositionally biased region" description="Polar residues" evidence="2">
    <location>
        <begin position="397"/>
        <end position="407"/>
    </location>
</feature>
<feature type="region of interest" description="Disordered" evidence="2">
    <location>
        <begin position="102"/>
        <end position="126"/>
    </location>
</feature>
<dbReference type="AlphaFoldDB" id="A0A7I8VLQ9"/>
<feature type="coiled-coil region" evidence="1">
    <location>
        <begin position="253"/>
        <end position="287"/>
    </location>
</feature>
<feature type="compositionally biased region" description="Polar residues" evidence="2">
    <location>
        <begin position="117"/>
        <end position="126"/>
    </location>
</feature>
<dbReference type="EMBL" id="CAJFCJ010000006">
    <property type="protein sequence ID" value="CAD5115510.1"/>
    <property type="molecule type" value="Genomic_DNA"/>
</dbReference>
<organism evidence="3 4">
    <name type="scientific">Dimorphilus gyrociliatus</name>
    <dbReference type="NCBI Taxonomy" id="2664684"/>
    <lineage>
        <taxon>Eukaryota</taxon>
        <taxon>Metazoa</taxon>
        <taxon>Spiralia</taxon>
        <taxon>Lophotrochozoa</taxon>
        <taxon>Annelida</taxon>
        <taxon>Polychaeta</taxon>
        <taxon>Polychaeta incertae sedis</taxon>
        <taxon>Dinophilidae</taxon>
        <taxon>Dimorphilus</taxon>
    </lineage>
</organism>
<feature type="compositionally biased region" description="Basic and acidic residues" evidence="2">
    <location>
        <begin position="364"/>
        <end position="374"/>
    </location>
</feature>
<evidence type="ECO:0000313" key="3">
    <source>
        <dbReference type="EMBL" id="CAD5115510.1"/>
    </source>
</evidence>
<sequence length="554" mass="63229">MGNKLCPTLGRGRRKNSFKLTPLDDPSRHARKRPVSQHAKASKYMFESPKKENTAAESPVNSKAPSIRIEEDEEIVLTINDAIASKEADTDKQQIVCHENMGFESSSEDDNSLRGAKSQSTELPTKTDQLTVQNLDDIRFRTTPDSSVASVRGSCNSDQFDDSEIKDEVVAEEEADEDFIVLNRTVHSIQEEIVTTATSKEIAEMTTKEDQFEDIMQKLEQMVNETTSLLEKTKYRESVHDNSLIAFMDFIKKKHEDDESNQIISEMEEKENENLKFSQSLNKQMAEKLAAQDLSSAECWRLLSEHKKVVQDVTRKRLEERQRLLGKLREKLKNRSDFREQEKDKEIAEELASKSSDDDEEEANDKGDLQKAQDDQSTMTTSNQVAGEVVVHHQISDDTSSLSSQAPSDEISLPVATRDGESAIEKENDANEATEKNQFSISFNIQQDGVLKQDEKLEHLLELNTVNAICRENITKNDIATVLSNYQDERERIGKLREAERHRVLESVQMKLMEKRTVISMEMENIGEELEKMLRHSTDQTQIRELVRTQLQNL</sequence>
<evidence type="ECO:0000256" key="2">
    <source>
        <dbReference type="SAM" id="MobiDB-lite"/>
    </source>
</evidence>
<keyword evidence="1" id="KW-0175">Coiled coil</keyword>
<proteinExistence type="predicted"/>
<evidence type="ECO:0000256" key="1">
    <source>
        <dbReference type="SAM" id="Coils"/>
    </source>
</evidence>
<dbReference type="Proteomes" id="UP000549394">
    <property type="component" value="Unassembled WGS sequence"/>
</dbReference>
<feature type="compositionally biased region" description="Polar residues" evidence="2">
    <location>
        <begin position="55"/>
        <end position="64"/>
    </location>
</feature>
<feature type="region of interest" description="Disordered" evidence="2">
    <location>
        <begin position="395"/>
        <end position="420"/>
    </location>
</feature>
<accession>A0A7I8VLQ9</accession>
<protein>
    <submittedName>
        <fullName evidence="3">Uncharacterized protein</fullName>
    </submittedName>
</protein>
<feature type="region of interest" description="Disordered" evidence="2">
    <location>
        <begin position="335"/>
        <end position="383"/>
    </location>
</feature>
<keyword evidence="4" id="KW-1185">Reference proteome</keyword>
<feature type="region of interest" description="Disordered" evidence="2">
    <location>
        <begin position="1"/>
        <end position="68"/>
    </location>
</feature>
<evidence type="ECO:0000313" key="4">
    <source>
        <dbReference type="Proteomes" id="UP000549394"/>
    </source>
</evidence>
<reference evidence="3 4" key="1">
    <citation type="submission" date="2020-08" db="EMBL/GenBank/DDBJ databases">
        <authorList>
            <person name="Hejnol A."/>
        </authorList>
    </citation>
    <scope>NUCLEOTIDE SEQUENCE [LARGE SCALE GENOMIC DNA]</scope>
</reference>
<comment type="caution">
    <text evidence="3">The sequence shown here is derived from an EMBL/GenBank/DDBJ whole genome shotgun (WGS) entry which is preliminary data.</text>
</comment>
<name>A0A7I8VLQ9_9ANNE</name>
<feature type="compositionally biased region" description="Basic and acidic residues" evidence="2">
    <location>
        <begin position="335"/>
        <end position="356"/>
    </location>
</feature>
<gene>
    <name evidence="3" type="ORF">DGYR_LOCUS4242</name>
</gene>